<sequence>MNTSATDESASNSRPSSAKAIRHSNSFMFRFGKPLTAFVLYSAVSLIGLHYLAAHLDYEQERIRAHRRFAELNKELEYWEAIDAASISPPTSTLPSNNSIQKTASSIWSWFIQSSSPTA</sequence>
<gene>
    <name evidence="2" type="ORF">HK100_011385</name>
</gene>
<evidence type="ECO:0000313" key="2">
    <source>
        <dbReference type="EMBL" id="KAJ3143086.1"/>
    </source>
</evidence>
<keyword evidence="1" id="KW-0472">Membrane</keyword>
<dbReference type="EMBL" id="JADGJH010000007">
    <property type="protein sequence ID" value="KAJ3143086.1"/>
    <property type="molecule type" value="Genomic_DNA"/>
</dbReference>
<feature type="transmembrane region" description="Helical" evidence="1">
    <location>
        <begin position="35"/>
        <end position="54"/>
    </location>
</feature>
<dbReference type="AlphaFoldDB" id="A0AAD5TAU5"/>
<name>A0AAD5TAU5_9FUNG</name>
<accession>A0AAD5TAU5</accession>
<reference evidence="2" key="1">
    <citation type="submission" date="2020-05" db="EMBL/GenBank/DDBJ databases">
        <title>Phylogenomic resolution of chytrid fungi.</title>
        <authorList>
            <person name="Stajich J.E."/>
            <person name="Amses K."/>
            <person name="Simmons R."/>
            <person name="Seto K."/>
            <person name="Myers J."/>
            <person name="Bonds A."/>
            <person name="Quandt C.A."/>
            <person name="Barry K."/>
            <person name="Liu P."/>
            <person name="Grigoriev I."/>
            <person name="Longcore J.E."/>
            <person name="James T.Y."/>
        </authorList>
    </citation>
    <scope>NUCLEOTIDE SEQUENCE</scope>
    <source>
        <strain evidence="2">JEL0513</strain>
    </source>
</reference>
<evidence type="ECO:0000313" key="3">
    <source>
        <dbReference type="Proteomes" id="UP001211907"/>
    </source>
</evidence>
<keyword evidence="1" id="KW-1133">Transmembrane helix</keyword>
<protein>
    <submittedName>
        <fullName evidence="2">Uncharacterized protein</fullName>
    </submittedName>
</protein>
<comment type="caution">
    <text evidence="2">The sequence shown here is derived from an EMBL/GenBank/DDBJ whole genome shotgun (WGS) entry which is preliminary data.</text>
</comment>
<proteinExistence type="predicted"/>
<dbReference type="Proteomes" id="UP001211907">
    <property type="component" value="Unassembled WGS sequence"/>
</dbReference>
<keyword evidence="3" id="KW-1185">Reference proteome</keyword>
<organism evidence="2 3">
    <name type="scientific">Physocladia obscura</name>
    <dbReference type="NCBI Taxonomy" id="109957"/>
    <lineage>
        <taxon>Eukaryota</taxon>
        <taxon>Fungi</taxon>
        <taxon>Fungi incertae sedis</taxon>
        <taxon>Chytridiomycota</taxon>
        <taxon>Chytridiomycota incertae sedis</taxon>
        <taxon>Chytridiomycetes</taxon>
        <taxon>Chytridiales</taxon>
        <taxon>Chytriomycetaceae</taxon>
        <taxon>Physocladia</taxon>
    </lineage>
</organism>
<keyword evidence="1" id="KW-0812">Transmembrane</keyword>
<evidence type="ECO:0000256" key="1">
    <source>
        <dbReference type="SAM" id="Phobius"/>
    </source>
</evidence>